<keyword evidence="4" id="KW-1185">Reference proteome</keyword>
<dbReference type="InterPro" id="IPR027267">
    <property type="entry name" value="AH/BAR_dom_sf"/>
</dbReference>
<protein>
    <recommendedName>
        <fullName evidence="2">F-BAR domain-containing protein</fullName>
    </recommendedName>
</protein>
<dbReference type="SUPFAM" id="SSF103657">
    <property type="entry name" value="BAR/IMD domain-like"/>
    <property type="match status" value="1"/>
</dbReference>
<name>A0AAV8Z140_9CUCU</name>
<feature type="domain" description="F-BAR" evidence="2">
    <location>
        <begin position="1"/>
        <end position="71"/>
    </location>
</feature>
<accession>A0AAV8Z140</accession>
<evidence type="ECO:0000313" key="4">
    <source>
        <dbReference type="Proteomes" id="UP001162156"/>
    </source>
</evidence>
<dbReference type="EMBL" id="JANEYF010001808">
    <property type="protein sequence ID" value="KAJ8956770.1"/>
    <property type="molecule type" value="Genomic_DNA"/>
</dbReference>
<organism evidence="3 4">
    <name type="scientific">Rhamnusium bicolor</name>
    <dbReference type="NCBI Taxonomy" id="1586634"/>
    <lineage>
        <taxon>Eukaryota</taxon>
        <taxon>Metazoa</taxon>
        <taxon>Ecdysozoa</taxon>
        <taxon>Arthropoda</taxon>
        <taxon>Hexapoda</taxon>
        <taxon>Insecta</taxon>
        <taxon>Pterygota</taxon>
        <taxon>Neoptera</taxon>
        <taxon>Endopterygota</taxon>
        <taxon>Coleoptera</taxon>
        <taxon>Polyphaga</taxon>
        <taxon>Cucujiformia</taxon>
        <taxon>Chrysomeloidea</taxon>
        <taxon>Cerambycidae</taxon>
        <taxon>Lepturinae</taxon>
        <taxon>Rhagiini</taxon>
        <taxon>Rhamnusium</taxon>
    </lineage>
</organism>
<dbReference type="Proteomes" id="UP001162156">
    <property type="component" value="Unassembled WGS sequence"/>
</dbReference>
<evidence type="ECO:0000313" key="3">
    <source>
        <dbReference type="EMBL" id="KAJ8956770.1"/>
    </source>
</evidence>
<dbReference type="PROSITE" id="PS51741">
    <property type="entry name" value="F_BAR"/>
    <property type="match status" value="1"/>
</dbReference>
<comment type="caution">
    <text evidence="3">The sequence shown here is derived from an EMBL/GenBank/DDBJ whole genome shotgun (WGS) entry which is preliminary data.</text>
</comment>
<gene>
    <name evidence="3" type="ORF">NQ314_006644</name>
</gene>
<evidence type="ECO:0000259" key="2">
    <source>
        <dbReference type="PROSITE" id="PS51741"/>
    </source>
</evidence>
<reference evidence="3" key="1">
    <citation type="journal article" date="2023" name="Insect Mol. Biol.">
        <title>Genome sequencing provides insights into the evolution of gene families encoding plant cell wall-degrading enzymes in longhorned beetles.</title>
        <authorList>
            <person name="Shin N.R."/>
            <person name="Okamura Y."/>
            <person name="Kirsch R."/>
            <person name="Pauchet Y."/>
        </authorList>
    </citation>
    <scope>NUCLEOTIDE SEQUENCE</scope>
    <source>
        <strain evidence="3">RBIC_L_NR</strain>
    </source>
</reference>
<dbReference type="InterPro" id="IPR031160">
    <property type="entry name" value="F_BAR_dom"/>
</dbReference>
<dbReference type="Gene3D" id="1.20.1270.60">
    <property type="entry name" value="Arfaptin homology (AH) domain/BAR domain"/>
    <property type="match status" value="1"/>
</dbReference>
<keyword evidence="1" id="KW-0175">Coiled coil</keyword>
<sequence>MNPGRGGRKLDDVRDKYQKACRKLHLTHNEYVLLLCEAVEFEKDFRTVLLPGLLEHQQSLQEAFISTWYVS</sequence>
<evidence type="ECO:0000256" key="1">
    <source>
        <dbReference type="PROSITE-ProRule" id="PRU01077"/>
    </source>
</evidence>
<proteinExistence type="predicted"/>
<dbReference type="AlphaFoldDB" id="A0AAV8Z140"/>